<dbReference type="AlphaFoldDB" id="A0A484FDS7"/>
<evidence type="ECO:0000256" key="6">
    <source>
        <dbReference type="SAM" id="MobiDB-lite"/>
    </source>
</evidence>
<comment type="subcellular location">
    <subcellularLocation>
        <location evidence="1">Membrane</location>
        <topology evidence="1">Multi-pass membrane protein</topology>
    </subcellularLocation>
</comment>
<feature type="domain" description="Rhodopsin" evidence="8">
    <location>
        <begin position="134"/>
        <end position="262"/>
    </location>
</feature>
<dbReference type="InterPro" id="IPR049326">
    <property type="entry name" value="Rhodopsin_dom_fungi"/>
</dbReference>
<feature type="compositionally biased region" description="Polar residues" evidence="6">
    <location>
        <begin position="335"/>
        <end position="347"/>
    </location>
</feature>
<organism evidence="9 10">
    <name type="scientific">Colletotrichum orbiculare (strain 104-T / ATCC 96160 / CBS 514.97 / LARS 414 / MAFF 240422)</name>
    <name type="common">Cucumber anthracnose fungus</name>
    <name type="synonym">Colletotrichum lagenarium</name>
    <dbReference type="NCBI Taxonomy" id="1213857"/>
    <lineage>
        <taxon>Eukaryota</taxon>
        <taxon>Fungi</taxon>
        <taxon>Dikarya</taxon>
        <taxon>Ascomycota</taxon>
        <taxon>Pezizomycotina</taxon>
        <taxon>Sordariomycetes</taxon>
        <taxon>Hypocreomycetidae</taxon>
        <taxon>Glomerellales</taxon>
        <taxon>Glomerellaceae</taxon>
        <taxon>Colletotrichum</taxon>
        <taxon>Colletotrichum orbiculare species complex</taxon>
    </lineage>
</organism>
<keyword evidence="10" id="KW-1185">Reference proteome</keyword>
<dbReference type="Pfam" id="PF20684">
    <property type="entry name" value="Fung_rhodopsin"/>
    <property type="match status" value="1"/>
</dbReference>
<evidence type="ECO:0000256" key="3">
    <source>
        <dbReference type="ARBA" id="ARBA00022989"/>
    </source>
</evidence>
<feature type="transmembrane region" description="Helical" evidence="7">
    <location>
        <begin position="27"/>
        <end position="49"/>
    </location>
</feature>
<keyword evidence="4 7" id="KW-0472">Membrane</keyword>
<dbReference type="STRING" id="1213857.A0A484FDS7"/>
<comment type="similarity">
    <text evidence="5">Belongs to the SAT4 family.</text>
</comment>
<dbReference type="EMBL" id="AMCV02000036">
    <property type="protein sequence ID" value="TDZ16212.1"/>
    <property type="molecule type" value="Genomic_DNA"/>
</dbReference>
<keyword evidence="2 7" id="KW-0812">Transmembrane</keyword>
<dbReference type="GO" id="GO:0016020">
    <property type="term" value="C:membrane"/>
    <property type="evidence" value="ECO:0007669"/>
    <property type="project" value="UniProtKB-SubCell"/>
</dbReference>
<feature type="compositionally biased region" description="Basic and acidic residues" evidence="6">
    <location>
        <begin position="350"/>
        <end position="360"/>
    </location>
</feature>
<feature type="region of interest" description="Disordered" evidence="6">
    <location>
        <begin position="266"/>
        <end position="379"/>
    </location>
</feature>
<feature type="region of interest" description="Disordered" evidence="6">
    <location>
        <begin position="414"/>
        <end position="469"/>
    </location>
</feature>
<accession>A0A484FDS7</accession>
<feature type="transmembrane region" description="Helical" evidence="7">
    <location>
        <begin position="239"/>
        <end position="262"/>
    </location>
</feature>
<dbReference type="PANTHER" id="PTHR33048:SF47">
    <property type="entry name" value="INTEGRAL MEMBRANE PROTEIN-RELATED"/>
    <property type="match status" value="1"/>
</dbReference>
<dbReference type="OrthoDB" id="3648173at2759"/>
<feature type="transmembrane region" description="Helical" evidence="7">
    <location>
        <begin position="165"/>
        <end position="186"/>
    </location>
</feature>
<comment type="caution">
    <text evidence="9">The sequence shown here is derived from an EMBL/GenBank/DDBJ whole genome shotgun (WGS) entry which is preliminary data.</text>
</comment>
<evidence type="ECO:0000256" key="4">
    <source>
        <dbReference type="ARBA" id="ARBA00023136"/>
    </source>
</evidence>
<gene>
    <name evidence="9" type="ORF">Cob_v010911</name>
</gene>
<dbReference type="InterPro" id="IPR052337">
    <property type="entry name" value="SAT4-like"/>
</dbReference>
<evidence type="ECO:0000256" key="7">
    <source>
        <dbReference type="SAM" id="Phobius"/>
    </source>
</evidence>
<evidence type="ECO:0000256" key="2">
    <source>
        <dbReference type="ARBA" id="ARBA00022692"/>
    </source>
</evidence>
<evidence type="ECO:0000256" key="5">
    <source>
        <dbReference type="ARBA" id="ARBA00038359"/>
    </source>
</evidence>
<dbReference type="PANTHER" id="PTHR33048">
    <property type="entry name" value="PTH11-LIKE INTEGRAL MEMBRANE PROTEIN (AFU_ORTHOLOGUE AFUA_5G11245)"/>
    <property type="match status" value="1"/>
</dbReference>
<name>A0A484FDS7_COLOR</name>
<feature type="transmembrane region" description="Helical" evidence="7">
    <location>
        <begin position="198"/>
        <end position="219"/>
    </location>
</feature>
<evidence type="ECO:0000313" key="9">
    <source>
        <dbReference type="EMBL" id="TDZ16212.1"/>
    </source>
</evidence>
<dbReference type="Proteomes" id="UP000014480">
    <property type="component" value="Unassembled WGS sequence"/>
</dbReference>
<proteinExistence type="inferred from homology"/>
<evidence type="ECO:0000259" key="8">
    <source>
        <dbReference type="Pfam" id="PF20684"/>
    </source>
</evidence>
<reference evidence="10" key="1">
    <citation type="journal article" date="2013" name="New Phytol.">
        <title>Comparative genomic and transcriptomic analyses reveal the hemibiotrophic stage shift of Colletotrichum fungi.</title>
        <authorList>
            <person name="Gan P."/>
            <person name="Ikeda K."/>
            <person name="Irieda H."/>
            <person name="Narusaka M."/>
            <person name="O'Connell R.J."/>
            <person name="Narusaka Y."/>
            <person name="Takano Y."/>
            <person name="Kubo Y."/>
            <person name="Shirasu K."/>
        </authorList>
    </citation>
    <scope>NUCLEOTIDE SEQUENCE [LARGE SCALE GENOMIC DNA]</scope>
    <source>
        <strain evidence="10">104-T / ATCC 96160 / CBS 514.97 / LARS 414 / MAFF 240422</strain>
    </source>
</reference>
<evidence type="ECO:0000256" key="1">
    <source>
        <dbReference type="ARBA" id="ARBA00004141"/>
    </source>
</evidence>
<evidence type="ECO:0000313" key="10">
    <source>
        <dbReference type="Proteomes" id="UP000014480"/>
    </source>
</evidence>
<sequence>MNASNPDEAAMGFDEPTADTRDTRQPLVVGVTTVALLLATLVTTLRVYVRGLLLRSWALDDYILVASYVSVLIIGLLMLINTHYGDGLHVVKLSQENYFKTQEAHIDHCGCVLSSRNPVDQDDFPPTIPSGIPVSAVISICLACMPLRSLWDLSVPGRCIELLDWWLIGSSINLFTDVAILCMPLPLLRTLRISPKPLVVLVVTFGIGIFTCSISVIRITNLRLASTSNDPTYESVVSGMWSITELASALICVCVPTLNPLLGSKGARPRSYDARNTDDSADTELFTQSDGGIMSQKRHSRVSFLPARRHTEDPETPRAVVNFSRNNSDLRRDSATSSPSRKGSGNFSYPRRDSFRRDSAYSRTNSGVAPPPNARVNSNREALRNEMKLTLPLTRVDTDDGVEFITIERHESSLDVPTPLKPPPRRHTDRSNRYSDVDYFSSVVWDSSGQPRAAPRRSMSPGDRAGHPP</sequence>
<reference evidence="10" key="2">
    <citation type="journal article" date="2019" name="Mol. Plant Microbe Interact.">
        <title>Genome sequence resources for four phytopathogenic fungi from the Colletotrichum orbiculare species complex.</title>
        <authorList>
            <person name="Gan P."/>
            <person name="Tsushima A."/>
            <person name="Narusaka M."/>
            <person name="Narusaka Y."/>
            <person name="Takano Y."/>
            <person name="Kubo Y."/>
            <person name="Shirasu K."/>
        </authorList>
    </citation>
    <scope>GENOME REANNOTATION</scope>
    <source>
        <strain evidence="10">104-T / ATCC 96160 / CBS 514.97 / LARS 414 / MAFF 240422</strain>
    </source>
</reference>
<feature type="transmembrane region" description="Helical" evidence="7">
    <location>
        <begin position="61"/>
        <end position="80"/>
    </location>
</feature>
<keyword evidence="3 7" id="KW-1133">Transmembrane helix</keyword>
<protein>
    <recommendedName>
        <fullName evidence="8">Rhodopsin domain-containing protein</fullName>
    </recommendedName>
</protein>